<evidence type="ECO:0000256" key="4">
    <source>
        <dbReference type="ARBA" id="ARBA00022741"/>
    </source>
</evidence>
<keyword evidence="2" id="KW-0533">Nickel</keyword>
<evidence type="ECO:0000256" key="5">
    <source>
        <dbReference type="ARBA" id="ARBA00022801"/>
    </source>
</evidence>
<dbReference type="OrthoDB" id="9802035at2"/>
<comment type="caution">
    <text evidence="9">The sequence shown here is derived from an EMBL/GenBank/DDBJ whole genome shotgun (WGS) entry which is preliminary data.</text>
</comment>
<evidence type="ECO:0000259" key="8">
    <source>
        <dbReference type="Pfam" id="PF02492"/>
    </source>
</evidence>
<dbReference type="STRING" id="320771.Cflav_PD5744"/>
<dbReference type="GO" id="GO:0008270">
    <property type="term" value="F:zinc ion binding"/>
    <property type="evidence" value="ECO:0007669"/>
    <property type="project" value="TreeGrafter"/>
</dbReference>
<dbReference type="InterPro" id="IPR004392">
    <property type="entry name" value="Hyd_mat_HypB"/>
</dbReference>
<evidence type="ECO:0000313" key="9">
    <source>
        <dbReference type="EMBL" id="EEF63109.1"/>
    </source>
</evidence>
<reference evidence="9 10" key="1">
    <citation type="journal article" date="2011" name="J. Bacteriol.">
        <title>Genome sequence of 'Pedosphaera parvula' Ellin514, an aerobic Verrucomicrobial isolate from pasture soil.</title>
        <authorList>
            <person name="Kant R."/>
            <person name="van Passel M.W."/>
            <person name="Sangwan P."/>
            <person name="Palva A."/>
            <person name="Lucas S."/>
            <person name="Copeland A."/>
            <person name="Lapidus A."/>
            <person name="Glavina Del Rio T."/>
            <person name="Dalin E."/>
            <person name="Tice H."/>
            <person name="Bruce D."/>
            <person name="Goodwin L."/>
            <person name="Pitluck S."/>
            <person name="Chertkov O."/>
            <person name="Larimer F.W."/>
            <person name="Land M.L."/>
            <person name="Hauser L."/>
            <person name="Brettin T.S."/>
            <person name="Detter J.C."/>
            <person name="Han S."/>
            <person name="de Vos W.M."/>
            <person name="Janssen P.H."/>
            <person name="Smidt H."/>
        </authorList>
    </citation>
    <scope>NUCLEOTIDE SEQUENCE [LARGE SCALE GENOMIC DNA]</scope>
    <source>
        <strain evidence="9 10">Ellin514</strain>
    </source>
</reference>
<dbReference type="PANTHER" id="PTHR30134">
    <property type="entry name" value="HYDROGENASE PROTEIN ASSEMBLY PROTEIN, NICKEL CHAPERONE"/>
    <property type="match status" value="1"/>
</dbReference>
<dbReference type="SUPFAM" id="SSF52540">
    <property type="entry name" value="P-loop containing nucleoside triphosphate hydrolases"/>
    <property type="match status" value="1"/>
</dbReference>
<accession>B9XAS4</accession>
<protein>
    <submittedName>
        <fullName evidence="9">Hydrogenase accessory protein HypB</fullName>
    </submittedName>
</protein>
<dbReference type="GO" id="GO:0005525">
    <property type="term" value="F:GTP binding"/>
    <property type="evidence" value="ECO:0007669"/>
    <property type="project" value="UniProtKB-KW"/>
</dbReference>
<dbReference type="Pfam" id="PF02492">
    <property type="entry name" value="cobW"/>
    <property type="match status" value="1"/>
</dbReference>
<dbReference type="NCBIfam" id="TIGR00073">
    <property type="entry name" value="hypB"/>
    <property type="match status" value="1"/>
</dbReference>
<keyword evidence="7" id="KW-0342">GTP-binding</keyword>
<dbReference type="RefSeq" id="WP_007412922.1">
    <property type="nucleotide sequence ID" value="NZ_ABOX02000002.1"/>
</dbReference>
<feature type="domain" description="CobW/HypB/UreG nucleotide-binding" evidence="8">
    <location>
        <begin position="47"/>
        <end position="204"/>
    </location>
</feature>
<dbReference type="Gene3D" id="3.40.50.300">
    <property type="entry name" value="P-loop containing nucleotide triphosphate hydrolases"/>
    <property type="match status" value="1"/>
</dbReference>
<dbReference type="InterPro" id="IPR003495">
    <property type="entry name" value="CobW/HypB/UreG_nucleotide-bd"/>
</dbReference>
<sequence length="231" mass="24755">MIPTIEASPEETYDIELEQTLLQANAKLARENRAQLDHYGITAIDFMGAIGSGKTTLIARMAGKLKDRLNLAVFNGDATTVDDVNLIAIQGVPTVQLATINGCHLDANLVGKAFLKIDLKKVDLIFIENIGNLICPAEFPLGSRSRVVVVSVTEGPYMVKKHPHMFLGADIVVINKIDLADAMGVKVESLVHDVHTLKPDIKVIPTSCKTGVGLDEVAAALLAGKELHADA</sequence>
<organism evidence="9 10">
    <name type="scientific">Pedosphaera parvula (strain Ellin514)</name>
    <dbReference type="NCBI Taxonomy" id="320771"/>
    <lineage>
        <taxon>Bacteria</taxon>
        <taxon>Pseudomonadati</taxon>
        <taxon>Verrucomicrobiota</taxon>
        <taxon>Pedosphaerae</taxon>
        <taxon>Pedosphaerales</taxon>
        <taxon>Pedosphaeraceae</taxon>
        <taxon>Pedosphaera</taxon>
    </lineage>
</organism>
<evidence type="ECO:0000256" key="2">
    <source>
        <dbReference type="ARBA" id="ARBA00022596"/>
    </source>
</evidence>
<dbReference type="InterPro" id="IPR027417">
    <property type="entry name" value="P-loop_NTPase"/>
</dbReference>
<proteinExistence type="inferred from homology"/>
<evidence type="ECO:0000256" key="7">
    <source>
        <dbReference type="ARBA" id="ARBA00023134"/>
    </source>
</evidence>
<dbReference type="GO" id="GO:0051604">
    <property type="term" value="P:protein maturation"/>
    <property type="evidence" value="ECO:0007669"/>
    <property type="project" value="InterPro"/>
</dbReference>
<evidence type="ECO:0000256" key="3">
    <source>
        <dbReference type="ARBA" id="ARBA00022723"/>
    </source>
</evidence>
<keyword evidence="3" id="KW-0479">Metal-binding</keyword>
<dbReference type="Proteomes" id="UP000003688">
    <property type="component" value="Unassembled WGS sequence"/>
</dbReference>
<dbReference type="PANTHER" id="PTHR30134:SF2">
    <property type="entry name" value="HYDROGENASE MATURATION FACTOR HYPB"/>
    <property type="match status" value="1"/>
</dbReference>
<gene>
    <name evidence="9" type="ORF">Cflav_PD5744</name>
</gene>
<dbReference type="GO" id="GO:0016151">
    <property type="term" value="F:nickel cation binding"/>
    <property type="evidence" value="ECO:0007669"/>
    <property type="project" value="InterPro"/>
</dbReference>
<dbReference type="PIRSF" id="PIRSF005624">
    <property type="entry name" value="Ni-bind_GTPase"/>
    <property type="match status" value="1"/>
</dbReference>
<dbReference type="AlphaFoldDB" id="B9XAS4"/>
<dbReference type="GO" id="GO:0003924">
    <property type="term" value="F:GTPase activity"/>
    <property type="evidence" value="ECO:0007669"/>
    <property type="project" value="InterPro"/>
</dbReference>
<keyword evidence="4" id="KW-0547">Nucleotide-binding</keyword>
<keyword evidence="6" id="KW-0862">Zinc</keyword>
<name>B9XAS4_PEDPL</name>
<keyword evidence="5" id="KW-0378">Hydrolase</keyword>
<evidence type="ECO:0000313" key="10">
    <source>
        <dbReference type="Proteomes" id="UP000003688"/>
    </source>
</evidence>
<evidence type="ECO:0000256" key="6">
    <source>
        <dbReference type="ARBA" id="ARBA00022833"/>
    </source>
</evidence>
<comment type="similarity">
    <text evidence="1">Belongs to the SIMIBI class G3E GTPase family. HypB/HupM subfamily.</text>
</comment>
<dbReference type="EMBL" id="ABOX02000002">
    <property type="protein sequence ID" value="EEF63109.1"/>
    <property type="molecule type" value="Genomic_DNA"/>
</dbReference>
<evidence type="ECO:0000256" key="1">
    <source>
        <dbReference type="ARBA" id="ARBA00006211"/>
    </source>
</evidence>
<keyword evidence="10" id="KW-1185">Reference proteome</keyword>